<evidence type="ECO:0000313" key="16">
    <source>
        <dbReference type="EMBL" id="MET3865749.1"/>
    </source>
</evidence>
<dbReference type="PANTHER" id="PTHR30529:SF6">
    <property type="entry name" value="BLL0291 PROTEIN"/>
    <property type="match status" value="1"/>
</dbReference>
<keyword evidence="4" id="KW-1003">Cell membrane</keyword>
<dbReference type="RefSeq" id="WP_029358620.1">
    <property type="nucleotide sequence ID" value="NZ_CAJCKR010000008.1"/>
</dbReference>
<dbReference type="PANTHER" id="PTHR30529">
    <property type="entry name" value="CYTOCHROME B561"/>
    <property type="match status" value="1"/>
</dbReference>
<evidence type="ECO:0000256" key="14">
    <source>
        <dbReference type="SAM" id="Phobius"/>
    </source>
</evidence>
<sequence>MTETARFNRPARLLHWTMAALILAMLLIGAAMVTSLADYSTLVALHRPLGILILLLAGLRLANRWRHAPPPLPANLPVWQRRAAHGSHILLYGLMLAMPLIGWAMLSAARYPVILAGPVVLPPILPPDPMLYAALRRLHTALAYGLFALILAHLAAALLHALIHRDGVFASMAPWRSRPAGTAAPPKRRSRSLESLIRSP</sequence>
<keyword evidence="10" id="KW-0408">Iron</keyword>
<evidence type="ECO:0000256" key="10">
    <source>
        <dbReference type="ARBA" id="ARBA00023004"/>
    </source>
</evidence>
<evidence type="ECO:0000256" key="12">
    <source>
        <dbReference type="ARBA" id="ARBA00037975"/>
    </source>
</evidence>
<feature type="domain" description="Cytochrome b561 bacterial/Ni-hydrogenase" evidence="15">
    <location>
        <begin position="6"/>
        <end position="174"/>
    </location>
</feature>
<keyword evidence="8" id="KW-0249">Electron transport</keyword>
<feature type="transmembrane region" description="Helical" evidence="14">
    <location>
        <begin position="39"/>
        <end position="59"/>
    </location>
</feature>
<organism evidence="16 17">
    <name type="scientific">Methylobacterium radiotolerans</name>
    <dbReference type="NCBI Taxonomy" id="31998"/>
    <lineage>
        <taxon>Bacteria</taxon>
        <taxon>Pseudomonadati</taxon>
        <taxon>Pseudomonadota</taxon>
        <taxon>Alphaproteobacteria</taxon>
        <taxon>Hyphomicrobiales</taxon>
        <taxon>Methylobacteriaceae</taxon>
        <taxon>Methylobacterium</taxon>
    </lineage>
</organism>
<feature type="transmembrane region" description="Helical" evidence="14">
    <location>
        <begin position="12"/>
        <end position="33"/>
    </location>
</feature>
<dbReference type="SUPFAM" id="SSF81342">
    <property type="entry name" value="Transmembrane di-heme cytochromes"/>
    <property type="match status" value="1"/>
</dbReference>
<evidence type="ECO:0000256" key="6">
    <source>
        <dbReference type="ARBA" id="ARBA00022692"/>
    </source>
</evidence>
<evidence type="ECO:0000256" key="11">
    <source>
        <dbReference type="ARBA" id="ARBA00023136"/>
    </source>
</evidence>
<feature type="transmembrane region" description="Helical" evidence="14">
    <location>
        <begin position="141"/>
        <end position="163"/>
    </location>
</feature>
<dbReference type="EMBL" id="JBEPNW010000002">
    <property type="protein sequence ID" value="MET3865749.1"/>
    <property type="molecule type" value="Genomic_DNA"/>
</dbReference>
<evidence type="ECO:0000256" key="8">
    <source>
        <dbReference type="ARBA" id="ARBA00022982"/>
    </source>
</evidence>
<evidence type="ECO:0000256" key="2">
    <source>
        <dbReference type="ARBA" id="ARBA00004651"/>
    </source>
</evidence>
<keyword evidence="6 14" id="KW-0812">Transmembrane</keyword>
<comment type="cofactor">
    <cofactor evidence="1">
        <name>heme b</name>
        <dbReference type="ChEBI" id="CHEBI:60344"/>
    </cofactor>
</comment>
<gene>
    <name evidence="16" type="ORF">ABIC20_003058</name>
</gene>
<reference evidence="16 17" key="1">
    <citation type="submission" date="2024-06" db="EMBL/GenBank/DDBJ databases">
        <title>Genomics of switchgrass bacterial isolates.</title>
        <authorList>
            <person name="Shade A."/>
        </authorList>
    </citation>
    <scope>NUCLEOTIDE SEQUENCE [LARGE SCALE GENOMIC DNA]</scope>
    <source>
        <strain evidence="16 17">PvP084</strain>
    </source>
</reference>
<evidence type="ECO:0000259" key="15">
    <source>
        <dbReference type="Pfam" id="PF01292"/>
    </source>
</evidence>
<comment type="similarity">
    <text evidence="12">Belongs to the cytochrome b561 family.</text>
</comment>
<comment type="subcellular location">
    <subcellularLocation>
        <location evidence="2">Cell membrane</location>
        <topology evidence="2">Multi-pass membrane protein</topology>
    </subcellularLocation>
</comment>
<dbReference type="Proteomes" id="UP001549119">
    <property type="component" value="Unassembled WGS sequence"/>
</dbReference>
<comment type="caution">
    <text evidence="16">The sequence shown here is derived from an EMBL/GenBank/DDBJ whole genome shotgun (WGS) entry which is preliminary data.</text>
</comment>
<keyword evidence="9 14" id="KW-1133">Transmembrane helix</keyword>
<evidence type="ECO:0000256" key="13">
    <source>
        <dbReference type="SAM" id="MobiDB-lite"/>
    </source>
</evidence>
<keyword evidence="3" id="KW-0813">Transport</keyword>
<feature type="region of interest" description="Disordered" evidence="13">
    <location>
        <begin position="177"/>
        <end position="200"/>
    </location>
</feature>
<keyword evidence="5" id="KW-0349">Heme</keyword>
<name>A0ABV2NGX1_9HYPH</name>
<dbReference type="Pfam" id="PF01292">
    <property type="entry name" value="Ni_hydr_CYTB"/>
    <property type="match status" value="1"/>
</dbReference>
<evidence type="ECO:0000313" key="17">
    <source>
        <dbReference type="Proteomes" id="UP001549119"/>
    </source>
</evidence>
<proteinExistence type="inferred from homology"/>
<dbReference type="InterPro" id="IPR052168">
    <property type="entry name" value="Cytochrome_b561_oxidase"/>
</dbReference>
<accession>A0ABV2NGX1</accession>
<keyword evidence="17" id="KW-1185">Reference proteome</keyword>
<evidence type="ECO:0000256" key="9">
    <source>
        <dbReference type="ARBA" id="ARBA00022989"/>
    </source>
</evidence>
<evidence type="ECO:0000256" key="4">
    <source>
        <dbReference type="ARBA" id="ARBA00022475"/>
    </source>
</evidence>
<evidence type="ECO:0000256" key="5">
    <source>
        <dbReference type="ARBA" id="ARBA00022617"/>
    </source>
</evidence>
<evidence type="ECO:0000256" key="3">
    <source>
        <dbReference type="ARBA" id="ARBA00022448"/>
    </source>
</evidence>
<keyword evidence="11 14" id="KW-0472">Membrane</keyword>
<dbReference type="InterPro" id="IPR016174">
    <property type="entry name" value="Di-haem_cyt_TM"/>
</dbReference>
<feature type="transmembrane region" description="Helical" evidence="14">
    <location>
        <begin position="89"/>
        <end position="121"/>
    </location>
</feature>
<evidence type="ECO:0000256" key="1">
    <source>
        <dbReference type="ARBA" id="ARBA00001970"/>
    </source>
</evidence>
<evidence type="ECO:0000256" key="7">
    <source>
        <dbReference type="ARBA" id="ARBA00022723"/>
    </source>
</evidence>
<protein>
    <submittedName>
        <fullName evidence="16">Cytochrome b561</fullName>
    </submittedName>
</protein>
<keyword evidence="7" id="KW-0479">Metal-binding</keyword>
<dbReference type="Gene3D" id="1.20.950.20">
    <property type="entry name" value="Transmembrane di-heme cytochromes, Chain C"/>
    <property type="match status" value="1"/>
</dbReference>
<dbReference type="InterPro" id="IPR011577">
    <property type="entry name" value="Cyt_b561_bac/Ni-Hgenase"/>
</dbReference>